<reference evidence="1 2" key="1">
    <citation type="submission" date="2021-01" db="EMBL/GenBank/DDBJ databases">
        <title>Whole genome shotgun sequence of Asanoa siamensis NBRC 107932.</title>
        <authorList>
            <person name="Komaki H."/>
            <person name="Tamura T."/>
        </authorList>
    </citation>
    <scope>NUCLEOTIDE SEQUENCE [LARGE SCALE GENOMIC DNA]</scope>
    <source>
        <strain evidence="1 2">NBRC 107932</strain>
    </source>
</reference>
<protein>
    <submittedName>
        <fullName evidence="1">Uncharacterized protein</fullName>
    </submittedName>
</protein>
<name>A0ABQ4CR41_9ACTN</name>
<keyword evidence="2" id="KW-1185">Reference proteome</keyword>
<gene>
    <name evidence="1" type="ORF">Asi02nite_32750</name>
</gene>
<organism evidence="1 2">
    <name type="scientific">Asanoa siamensis</name>
    <dbReference type="NCBI Taxonomy" id="926357"/>
    <lineage>
        <taxon>Bacteria</taxon>
        <taxon>Bacillati</taxon>
        <taxon>Actinomycetota</taxon>
        <taxon>Actinomycetes</taxon>
        <taxon>Micromonosporales</taxon>
        <taxon>Micromonosporaceae</taxon>
        <taxon>Asanoa</taxon>
    </lineage>
</organism>
<sequence>MALSNEDLPPTWLRDYAAIEADIQRLEDFATQLDAEVRDNFAPHVAPIFDDILTELPGAYSDFPELLGFLQSHAASAQDTAYTVYYYQDVTGGFAVAAGEVSRNYRDADAFSAARVADVKTALGKTAAGSTDA</sequence>
<accession>A0ABQ4CR41</accession>
<dbReference type="EMBL" id="BONE01000023">
    <property type="protein sequence ID" value="GIF73757.1"/>
    <property type="molecule type" value="Genomic_DNA"/>
</dbReference>
<proteinExistence type="predicted"/>
<comment type="caution">
    <text evidence="1">The sequence shown here is derived from an EMBL/GenBank/DDBJ whole genome shotgun (WGS) entry which is preliminary data.</text>
</comment>
<evidence type="ECO:0000313" key="2">
    <source>
        <dbReference type="Proteomes" id="UP000604117"/>
    </source>
</evidence>
<dbReference type="Proteomes" id="UP000604117">
    <property type="component" value="Unassembled WGS sequence"/>
</dbReference>
<evidence type="ECO:0000313" key="1">
    <source>
        <dbReference type="EMBL" id="GIF73757.1"/>
    </source>
</evidence>
<dbReference type="RefSeq" id="WP_203713812.1">
    <property type="nucleotide sequence ID" value="NZ_BONE01000023.1"/>
</dbReference>